<organism evidence="4">
    <name type="scientific">Tanacetum cinerariifolium</name>
    <name type="common">Dalmatian daisy</name>
    <name type="synonym">Chrysanthemum cinerariifolium</name>
    <dbReference type="NCBI Taxonomy" id="118510"/>
    <lineage>
        <taxon>Eukaryota</taxon>
        <taxon>Viridiplantae</taxon>
        <taxon>Streptophyta</taxon>
        <taxon>Embryophyta</taxon>
        <taxon>Tracheophyta</taxon>
        <taxon>Spermatophyta</taxon>
        <taxon>Magnoliopsida</taxon>
        <taxon>eudicotyledons</taxon>
        <taxon>Gunneridae</taxon>
        <taxon>Pentapetalae</taxon>
        <taxon>asterids</taxon>
        <taxon>campanulids</taxon>
        <taxon>Asterales</taxon>
        <taxon>Asteraceae</taxon>
        <taxon>Asteroideae</taxon>
        <taxon>Anthemideae</taxon>
        <taxon>Anthemidinae</taxon>
        <taxon>Tanacetum</taxon>
    </lineage>
</organism>
<feature type="region of interest" description="Disordered" evidence="2">
    <location>
        <begin position="531"/>
        <end position="556"/>
    </location>
</feature>
<dbReference type="EMBL" id="BKCJ010009555">
    <property type="protein sequence ID" value="GEU87513.1"/>
    <property type="molecule type" value="Genomic_DNA"/>
</dbReference>
<dbReference type="Pfam" id="PF07727">
    <property type="entry name" value="RVT_2"/>
    <property type="match status" value="1"/>
</dbReference>
<gene>
    <name evidence="4" type="ORF">Tci_059491</name>
</gene>
<dbReference type="PANTHER" id="PTHR11439">
    <property type="entry name" value="GAG-POL-RELATED RETROTRANSPOSON"/>
    <property type="match status" value="1"/>
</dbReference>
<evidence type="ECO:0000259" key="3">
    <source>
        <dbReference type="Pfam" id="PF07727"/>
    </source>
</evidence>
<accession>A0A6L2NMZ4</accession>
<dbReference type="SUPFAM" id="SSF56672">
    <property type="entry name" value="DNA/RNA polymerases"/>
    <property type="match status" value="1"/>
</dbReference>
<evidence type="ECO:0000313" key="4">
    <source>
        <dbReference type="EMBL" id="GEU87513.1"/>
    </source>
</evidence>
<keyword evidence="1" id="KW-0175">Coiled coil</keyword>
<sequence>MQEELLQFKLQEVWTLMDLPCGKRAIGTKWVFRNKKDERGIVIKNKAKLVAQGHTQEEGTDYDKVFATVARIKAIRLFLAYASFKDFVAYQMDVKSDCFYEKIEEEVYVCQPPEFEDPDFPDEVYKVKKALYGLHQAPKAWYETLSMYLLDNGFHRGKIDKTLFIRRHKDDILLVQVYVDDIIFGSTKKELYNAFEKMMHEKFQMKVKNASTPMETQKPLLKDEDDEEVDIHMYRSMIGSLMYLTSLRHDIMFAVCACARYQVNPKVSHLHAVKRIFREGHLQALIDGKKIIITESTIRRDLQLDDAEGVDCLPNVVIFKQLALMGKPRRMDTELPQTSVPTSVTDEAINEEIDDSLERAATTTRSERVSKTSNDPLLVGVNTPQSEEDSLKLTELMKLCNKLQQRVLDLETTKTTQDLNIDSLKRRLKKLERRKRSRSNRLKRLYKVDLSARVESSVDKGLDLGGEEVFVAQQDEKVIEKEVDADQIQVTTVATTPLISIDEATLAQALAELKHAKPKAKAKGIVFHEPEESTTTATTATTATTSIPKTKSQDKEKAKMIKELNDEEKAKLFMQLLEKRRKFFASKRAKEKRNKPPTQAQQRKIMCTYLKNMEGKKLIDLKNKYFDSIKKMFDRAFKRVNTFVDYRTELDEESSKKTEEKVIKGSFKRVGTELEQESVKKKKIDDDKETDKLKQLVNIIPDEEGMQLMLYL</sequence>
<feature type="region of interest" description="Disordered" evidence="2">
    <location>
        <begin position="360"/>
        <end position="383"/>
    </location>
</feature>
<evidence type="ECO:0000256" key="1">
    <source>
        <dbReference type="SAM" id="Coils"/>
    </source>
</evidence>
<name>A0A6L2NMZ4_TANCI</name>
<protein>
    <submittedName>
        <fullName evidence="4">Putative ribonuclease H-like domain-containing protein</fullName>
    </submittedName>
</protein>
<proteinExistence type="predicted"/>
<dbReference type="InterPro" id="IPR043502">
    <property type="entry name" value="DNA/RNA_pol_sf"/>
</dbReference>
<dbReference type="InterPro" id="IPR013103">
    <property type="entry name" value="RVT_2"/>
</dbReference>
<dbReference type="AlphaFoldDB" id="A0A6L2NMZ4"/>
<feature type="coiled-coil region" evidence="1">
    <location>
        <begin position="393"/>
        <end position="448"/>
    </location>
</feature>
<feature type="domain" description="Reverse transcriptase Ty1/copia-type" evidence="3">
    <location>
        <begin position="12"/>
        <end position="206"/>
    </location>
</feature>
<comment type="caution">
    <text evidence="4">The sequence shown here is derived from an EMBL/GenBank/DDBJ whole genome shotgun (WGS) entry which is preliminary data.</text>
</comment>
<dbReference type="PANTHER" id="PTHR11439:SF495">
    <property type="entry name" value="REVERSE TRANSCRIPTASE, RNA-DEPENDENT DNA POLYMERASE-RELATED"/>
    <property type="match status" value="1"/>
</dbReference>
<reference evidence="4" key="1">
    <citation type="journal article" date="2019" name="Sci. Rep.">
        <title>Draft genome of Tanacetum cinerariifolium, the natural source of mosquito coil.</title>
        <authorList>
            <person name="Yamashiro T."/>
            <person name="Shiraishi A."/>
            <person name="Satake H."/>
            <person name="Nakayama K."/>
        </authorList>
    </citation>
    <scope>NUCLEOTIDE SEQUENCE</scope>
</reference>
<feature type="compositionally biased region" description="Low complexity" evidence="2">
    <location>
        <begin position="534"/>
        <end position="545"/>
    </location>
</feature>
<evidence type="ECO:0000256" key="2">
    <source>
        <dbReference type="SAM" id="MobiDB-lite"/>
    </source>
</evidence>